<comment type="caution">
    <text evidence="8">The sequence shown here is derived from an EMBL/GenBank/DDBJ whole genome shotgun (WGS) entry which is preliminary data.</text>
</comment>
<keyword evidence="6" id="KW-1133">Transmembrane helix</keyword>
<keyword evidence="5" id="KW-0572">Peptidoglycan-anchor</keyword>
<keyword evidence="3" id="KW-0964">Secreted</keyword>
<evidence type="ECO:0000256" key="2">
    <source>
        <dbReference type="ARBA" id="ARBA00022512"/>
    </source>
</evidence>
<dbReference type="InterPro" id="IPR019931">
    <property type="entry name" value="LPXTG_anchor"/>
</dbReference>
<feature type="transmembrane region" description="Helical" evidence="6">
    <location>
        <begin position="186"/>
        <end position="206"/>
    </location>
</feature>
<evidence type="ECO:0000256" key="6">
    <source>
        <dbReference type="SAM" id="Phobius"/>
    </source>
</evidence>
<evidence type="ECO:0000256" key="1">
    <source>
        <dbReference type="ARBA" id="ARBA00004168"/>
    </source>
</evidence>
<dbReference type="EMBL" id="JBHSAO010000006">
    <property type="protein sequence ID" value="MFC4023870.1"/>
    <property type="molecule type" value="Genomic_DNA"/>
</dbReference>
<evidence type="ECO:0000256" key="3">
    <source>
        <dbReference type="ARBA" id="ARBA00022525"/>
    </source>
</evidence>
<protein>
    <submittedName>
        <fullName evidence="8">TasA family protein</fullName>
    </submittedName>
</protein>
<dbReference type="NCBIfam" id="TIGR01167">
    <property type="entry name" value="LPXTG_anchor"/>
    <property type="match status" value="1"/>
</dbReference>
<comment type="subcellular location">
    <subcellularLocation>
        <location evidence="1">Secreted</location>
        <location evidence="1">Cell wall</location>
        <topology evidence="1">Peptidoglycan-anchor</topology>
    </subcellularLocation>
</comment>
<proteinExistence type="predicted"/>
<name>A0ABV8GVD7_9BACI</name>
<evidence type="ECO:0000259" key="7">
    <source>
        <dbReference type="PROSITE" id="PS50847"/>
    </source>
</evidence>
<evidence type="ECO:0000313" key="8">
    <source>
        <dbReference type="EMBL" id="MFC4023870.1"/>
    </source>
</evidence>
<keyword evidence="2" id="KW-0134">Cell wall</keyword>
<keyword evidence="4" id="KW-0732">Signal</keyword>
<accession>A0ABV8GVD7</accession>
<evidence type="ECO:0000256" key="5">
    <source>
        <dbReference type="ARBA" id="ARBA00023088"/>
    </source>
</evidence>
<dbReference type="RefSeq" id="WP_379496368.1">
    <property type="nucleotide sequence ID" value="NZ_JBHSAO010000006.1"/>
</dbReference>
<keyword evidence="6" id="KW-0472">Membrane</keyword>
<dbReference type="Pfam" id="PF12389">
    <property type="entry name" value="Peptidase_M73"/>
    <property type="match status" value="1"/>
</dbReference>
<dbReference type="InterPro" id="IPR022121">
    <property type="entry name" value="Peptidase_M73_camelysin"/>
</dbReference>
<feature type="domain" description="Gram-positive cocci surface proteins LPxTG" evidence="7">
    <location>
        <begin position="179"/>
        <end position="213"/>
    </location>
</feature>
<sequence length="213" mass="23364">MIIRGITMLLLFGITIIHMGIATQSTVSAEGEITIDILPEEILFNIDNMKPGDWAPRSVVIQNNGILDFAYDVSAKPSGDTLKLYNELLLEIRDSKDLLYNGKLKDFQVLSPRTLKSSSEETLDFTIRFPEHLGNDFQGLNAKFSLFFTAEGENNERDEQFIAGAISSGGGSIGDGSPLPNTATTIFNFLVIGIILLMAGIGLMLYRKKKIAS</sequence>
<dbReference type="PROSITE" id="PS50847">
    <property type="entry name" value="GRAM_POS_ANCHORING"/>
    <property type="match status" value="1"/>
</dbReference>
<reference evidence="9" key="1">
    <citation type="journal article" date="2019" name="Int. J. Syst. Evol. Microbiol.">
        <title>The Global Catalogue of Microorganisms (GCM) 10K type strain sequencing project: providing services to taxonomists for standard genome sequencing and annotation.</title>
        <authorList>
            <consortium name="The Broad Institute Genomics Platform"/>
            <consortium name="The Broad Institute Genome Sequencing Center for Infectious Disease"/>
            <person name="Wu L."/>
            <person name="Ma J."/>
        </authorList>
    </citation>
    <scope>NUCLEOTIDE SEQUENCE [LARGE SCALE GENOMIC DNA]</scope>
    <source>
        <strain evidence="9">IBRC-M 10703</strain>
    </source>
</reference>
<keyword evidence="6" id="KW-0812">Transmembrane</keyword>
<keyword evidence="9" id="KW-1185">Reference proteome</keyword>
<evidence type="ECO:0000313" key="9">
    <source>
        <dbReference type="Proteomes" id="UP001595772"/>
    </source>
</evidence>
<gene>
    <name evidence="8" type="ORF">ACFOUV_08700</name>
</gene>
<organism evidence="8 9">
    <name type="scientific">Oceanobacillus longus</name>
    <dbReference type="NCBI Taxonomy" id="930120"/>
    <lineage>
        <taxon>Bacteria</taxon>
        <taxon>Bacillati</taxon>
        <taxon>Bacillota</taxon>
        <taxon>Bacilli</taxon>
        <taxon>Bacillales</taxon>
        <taxon>Bacillaceae</taxon>
        <taxon>Oceanobacillus</taxon>
    </lineage>
</organism>
<evidence type="ECO:0000256" key="4">
    <source>
        <dbReference type="ARBA" id="ARBA00022729"/>
    </source>
</evidence>
<dbReference type="Proteomes" id="UP001595772">
    <property type="component" value="Unassembled WGS sequence"/>
</dbReference>